<keyword evidence="1" id="KW-1133">Transmembrane helix</keyword>
<evidence type="ECO:0000313" key="3">
    <source>
        <dbReference type="Proteomes" id="UP000249497"/>
    </source>
</evidence>
<gene>
    <name evidence="2" type="ORF">BO86DRAFT_396585</name>
</gene>
<feature type="transmembrane region" description="Helical" evidence="1">
    <location>
        <begin position="125"/>
        <end position="144"/>
    </location>
</feature>
<feature type="transmembrane region" description="Helical" evidence="1">
    <location>
        <begin position="94"/>
        <end position="113"/>
    </location>
</feature>
<feature type="transmembrane region" description="Helical" evidence="1">
    <location>
        <begin position="156"/>
        <end position="176"/>
    </location>
</feature>
<organism evidence="2 3">
    <name type="scientific">Aspergillus japonicus CBS 114.51</name>
    <dbReference type="NCBI Taxonomy" id="1448312"/>
    <lineage>
        <taxon>Eukaryota</taxon>
        <taxon>Fungi</taxon>
        <taxon>Dikarya</taxon>
        <taxon>Ascomycota</taxon>
        <taxon>Pezizomycotina</taxon>
        <taxon>Eurotiomycetes</taxon>
        <taxon>Eurotiomycetidae</taxon>
        <taxon>Eurotiales</taxon>
        <taxon>Aspergillaceae</taxon>
        <taxon>Aspergillus</taxon>
        <taxon>Aspergillus subgen. Circumdati</taxon>
    </lineage>
</organism>
<dbReference type="AlphaFoldDB" id="A0A8T8XAE9"/>
<dbReference type="Proteomes" id="UP000249497">
    <property type="component" value="Unassembled WGS sequence"/>
</dbReference>
<feature type="transmembrane region" description="Helical" evidence="1">
    <location>
        <begin position="349"/>
        <end position="375"/>
    </location>
</feature>
<keyword evidence="1" id="KW-0812">Transmembrane</keyword>
<evidence type="ECO:0000256" key="1">
    <source>
        <dbReference type="SAM" id="Phobius"/>
    </source>
</evidence>
<feature type="transmembrane region" description="Helical" evidence="1">
    <location>
        <begin position="281"/>
        <end position="301"/>
    </location>
</feature>
<evidence type="ECO:0000313" key="2">
    <source>
        <dbReference type="EMBL" id="RAH84950.1"/>
    </source>
</evidence>
<name>A0A8T8XAE9_ASPJA</name>
<feature type="transmembrane region" description="Helical" evidence="1">
    <location>
        <begin position="21"/>
        <end position="46"/>
    </location>
</feature>
<feature type="transmembrane region" description="Helical" evidence="1">
    <location>
        <begin position="322"/>
        <end position="343"/>
    </location>
</feature>
<accession>A0A8T8XAE9</accession>
<protein>
    <submittedName>
        <fullName evidence="2">Uncharacterized protein</fullName>
    </submittedName>
</protein>
<keyword evidence="1" id="KW-0472">Membrane</keyword>
<dbReference type="GeneID" id="37177106"/>
<feature type="transmembrane region" description="Helical" evidence="1">
    <location>
        <begin position="256"/>
        <end position="275"/>
    </location>
</feature>
<dbReference type="RefSeq" id="XP_025530844.1">
    <property type="nucleotide sequence ID" value="XM_025673414.1"/>
</dbReference>
<reference evidence="2 3" key="1">
    <citation type="submission" date="2018-02" db="EMBL/GenBank/DDBJ databases">
        <title>The genomes of Aspergillus section Nigri reveals drivers in fungal speciation.</title>
        <authorList>
            <consortium name="DOE Joint Genome Institute"/>
            <person name="Vesth T.C."/>
            <person name="Nybo J."/>
            <person name="Theobald S."/>
            <person name="Brandl J."/>
            <person name="Frisvad J.C."/>
            <person name="Nielsen K.F."/>
            <person name="Lyhne E.K."/>
            <person name="Kogle M.E."/>
            <person name="Kuo A."/>
            <person name="Riley R."/>
            <person name="Clum A."/>
            <person name="Nolan M."/>
            <person name="Lipzen A."/>
            <person name="Salamov A."/>
            <person name="Henrissat B."/>
            <person name="Wiebenga A."/>
            <person name="De vries R.P."/>
            <person name="Grigoriev I.V."/>
            <person name="Mortensen U.H."/>
            <person name="Andersen M.R."/>
            <person name="Baker S.E."/>
        </authorList>
    </citation>
    <scope>NUCLEOTIDE SEQUENCE [LARGE SCALE GENOMIC DNA]</scope>
    <source>
        <strain evidence="2 3">CBS 114.51</strain>
    </source>
</reference>
<dbReference type="EMBL" id="KZ824776">
    <property type="protein sequence ID" value="RAH84950.1"/>
    <property type="molecule type" value="Genomic_DNA"/>
</dbReference>
<dbReference type="OrthoDB" id="4491990at2759"/>
<sequence>MQPPAADTLPLTNMNDRRVRVFWLLEIVAILQFIVWLVVASHVAAIPVGFRPSAAKFTVQSHLSPSSNATILHHSDREGGVHPVRPAQQAAIDLWFGLCFPVAVDAFAVVLTFNRALIRKFHNAVSQRLVFLASMILWAVWSWNAEPGAFAAQHPVLSLAGGFLLYGLLGSILDTLETRATPPPRPVGPPVVGGLGLLSTWLIPAPWSAGLPVIHILSEVRGDTPQAPINSSVTLTAGGVQSLIVSTMGAGRTPRYISLGSPLFFATVCVHWGVVPVSHNPRLSITPLCFLGLVLLSRLLLDAHLSTVLRSRPELEWSRQKVLISTPRLLAMCIVMLACEYGGLRVITYIKLISVLVFFGLGIAGYMGAAAYNIVVKLSELPDYHGDKL</sequence>
<proteinExistence type="predicted"/>
<keyword evidence="3" id="KW-1185">Reference proteome</keyword>